<proteinExistence type="predicted"/>
<evidence type="ECO:0000313" key="1">
    <source>
        <dbReference type="EMBL" id="JAD86965.1"/>
    </source>
</evidence>
<organism evidence="1">
    <name type="scientific">Arundo donax</name>
    <name type="common">Giant reed</name>
    <name type="synonym">Donax arundinaceus</name>
    <dbReference type="NCBI Taxonomy" id="35708"/>
    <lineage>
        <taxon>Eukaryota</taxon>
        <taxon>Viridiplantae</taxon>
        <taxon>Streptophyta</taxon>
        <taxon>Embryophyta</taxon>
        <taxon>Tracheophyta</taxon>
        <taxon>Spermatophyta</taxon>
        <taxon>Magnoliopsida</taxon>
        <taxon>Liliopsida</taxon>
        <taxon>Poales</taxon>
        <taxon>Poaceae</taxon>
        <taxon>PACMAD clade</taxon>
        <taxon>Arundinoideae</taxon>
        <taxon>Arundineae</taxon>
        <taxon>Arundo</taxon>
    </lineage>
</organism>
<reference evidence="1" key="1">
    <citation type="submission" date="2014-09" db="EMBL/GenBank/DDBJ databases">
        <authorList>
            <person name="Magalhaes I.L.F."/>
            <person name="Oliveira U."/>
            <person name="Santos F.R."/>
            <person name="Vidigal T.H.D.A."/>
            <person name="Brescovit A.D."/>
            <person name="Santos A.J."/>
        </authorList>
    </citation>
    <scope>NUCLEOTIDE SEQUENCE</scope>
    <source>
        <tissue evidence="1">Shoot tissue taken approximately 20 cm above the soil surface</tissue>
    </source>
</reference>
<sequence length="59" mass="6741">MTNPIRSWSLGENVHEVWLHSMAVIESTEYFSLGSSYQQQHMSASKVSPITRNAPNYNK</sequence>
<dbReference type="AlphaFoldDB" id="A0A0A9DMS2"/>
<name>A0A0A9DMS2_ARUDO</name>
<dbReference type="EMBL" id="GBRH01210930">
    <property type="protein sequence ID" value="JAD86965.1"/>
    <property type="molecule type" value="Transcribed_RNA"/>
</dbReference>
<protein>
    <submittedName>
        <fullName evidence="1">Uncharacterized protein</fullName>
    </submittedName>
</protein>
<accession>A0A0A9DMS2</accession>
<reference evidence="1" key="2">
    <citation type="journal article" date="2015" name="Data Brief">
        <title>Shoot transcriptome of the giant reed, Arundo donax.</title>
        <authorList>
            <person name="Barrero R.A."/>
            <person name="Guerrero F.D."/>
            <person name="Moolhuijzen P."/>
            <person name="Goolsby J.A."/>
            <person name="Tidwell J."/>
            <person name="Bellgard S.E."/>
            <person name="Bellgard M.I."/>
        </authorList>
    </citation>
    <scope>NUCLEOTIDE SEQUENCE</scope>
    <source>
        <tissue evidence="1">Shoot tissue taken approximately 20 cm above the soil surface</tissue>
    </source>
</reference>